<evidence type="ECO:0000313" key="4">
    <source>
        <dbReference type="Proteomes" id="UP001175227"/>
    </source>
</evidence>
<feature type="compositionally biased region" description="Basic and acidic residues" evidence="1">
    <location>
        <begin position="515"/>
        <end position="538"/>
    </location>
</feature>
<keyword evidence="2" id="KW-1133">Transmembrane helix</keyword>
<organism evidence="3 4">
    <name type="scientific">Armillaria novae-zelandiae</name>
    <dbReference type="NCBI Taxonomy" id="153914"/>
    <lineage>
        <taxon>Eukaryota</taxon>
        <taxon>Fungi</taxon>
        <taxon>Dikarya</taxon>
        <taxon>Basidiomycota</taxon>
        <taxon>Agaricomycotina</taxon>
        <taxon>Agaricomycetes</taxon>
        <taxon>Agaricomycetidae</taxon>
        <taxon>Agaricales</taxon>
        <taxon>Marasmiineae</taxon>
        <taxon>Physalacriaceae</taxon>
        <taxon>Armillaria</taxon>
    </lineage>
</organism>
<dbReference type="SUPFAM" id="SSF52047">
    <property type="entry name" value="RNI-like"/>
    <property type="match status" value="1"/>
</dbReference>
<accession>A0AA39PRX6</accession>
<dbReference type="EMBL" id="JAUEPR010000002">
    <property type="protein sequence ID" value="KAK0489407.1"/>
    <property type="molecule type" value="Genomic_DNA"/>
</dbReference>
<dbReference type="SUPFAM" id="SSF81383">
    <property type="entry name" value="F-box domain"/>
    <property type="match status" value="1"/>
</dbReference>
<protein>
    <recommendedName>
        <fullName evidence="5">F-box domain-containing protein</fullName>
    </recommendedName>
</protein>
<feature type="transmembrane region" description="Helical" evidence="2">
    <location>
        <begin position="462"/>
        <end position="484"/>
    </location>
</feature>
<feature type="region of interest" description="Disordered" evidence="1">
    <location>
        <begin position="511"/>
        <end position="543"/>
    </location>
</feature>
<reference evidence="3" key="1">
    <citation type="submission" date="2023-06" db="EMBL/GenBank/DDBJ databases">
        <authorList>
            <consortium name="Lawrence Berkeley National Laboratory"/>
            <person name="Ahrendt S."/>
            <person name="Sahu N."/>
            <person name="Indic B."/>
            <person name="Wong-Bajracharya J."/>
            <person name="Merenyi Z."/>
            <person name="Ke H.-M."/>
            <person name="Monk M."/>
            <person name="Kocsube S."/>
            <person name="Drula E."/>
            <person name="Lipzen A."/>
            <person name="Balint B."/>
            <person name="Henrissat B."/>
            <person name="Andreopoulos B."/>
            <person name="Martin F.M."/>
            <person name="Harder C.B."/>
            <person name="Rigling D."/>
            <person name="Ford K.L."/>
            <person name="Foster G.D."/>
            <person name="Pangilinan J."/>
            <person name="Papanicolaou A."/>
            <person name="Barry K."/>
            <person name="LaButti K."/>
            <person name="Viragh M."/>
            <person name="Koriabine M."/>
            <person name="Yan M."/>
            <person name="Riley R."/>
            <person name="Champramary S."/>
            <person name="Plett K.L."/>
            <person name="Tsai I.J."/>
            <person name="Slot J."/>
            <person name="Sipos G."/>
            <person name="Plett J."/>
            <person name="Nagy L.G."/>
            <person name="Grigoriev I.V."/>
        </authorList>
    </citation>
    <scope>NUCLEOTIDE SEQUENCE</scope>
    <source>
        <strain evidence="3">ICMP 16352</strain>
    </source>
</reference>
<keyword evidence="2" id="KW-0812">Transmembrane</keyword>
<proteinExistence type="predicted"/>
<keyword evidence="4" id="KW-1185">Reference proteome</keyword>
<sequence>MTSSPPSVLSVPFELLSKIFSFIYDDIGNAGFVNVCRYWRAVALASPDLWSRVIVRNSGRGLAAILERSQSCPLTIRATLEDDPFYVIPAPGQQFPTPTGELQPRMMTTRNISPDLHKILEILFSHSQRWSDVSLRLSPNLFYFLDDLDGSFPILQKMYIEMIYPAEFLDGLPLVSSDAFAVAPRLNHLVIANIRFGVLFPGNNLRTLHLTKFATLVEIFEVVREAPYLTKLVATRVQNCIIDERIPRSRTPIVHSSLREIEFHRIHGIGFLLLSFILPNLESFTLDEFDDMADFAVIRLLYIFFAASLSPLRKFSLRGIMPSGDIPFLLGAIPTVTDLVISQTMHGDAIRFGELVARTLLANGGLLPQLRSLNLYSTDYPKDDVHDELTGSIFADMIASRWENSAQVVKLEHVRVGGYKHGFGTSVIERFELFKRQGLDISWVGQGKSLPEEKPLLNREPLVLVLSYLLVPVSVGSPIIPVLMKRQLGIARTQNATHSIDIRSFTNDTMPYGEGEFRDHTATRPRSWSESKESESSPHQRLGLNKSRLHIRIGAGVHYTHWLSDCPEQVLPSQILRKDIQHGYLRADHAYQCPRWYAAAMMQYKKALAYLRPELTRRIHNSDTTLSTDSKDQNVSGYHSRSMSMLHGTMVTMNVVSWAQIAVIILCIYYIVAYLERALRRRLRLKHTCILDIDTLGRRLHNKKINGTAAICGGRMLSVLTHGIRKTNVLELCNTDHSLLAIGYMSLVRLFPNLAEECTSKLSSMRIGPNDLHVHMWGRKAITPYRKYGGSLPRSLMTRSLITRHQFHIPPELGRELSGLPVPYDECVQGSRGISYNSVSASPIPKVLMSYRRPWKKRKPGLEPPSTDVRIPEECILKRTVPDNPINLDVNLPIFKFRDSCTASHSGVPQKWSYAFATTVPVPGETLSEGAWLRWYIKRLTDLSFIDAQASSALWHLRVLLAPPTYLLQPALVLKVVWNLSVLVVALPKI</sequence>
<comment type="caution">
    <text evidence="3">The sequence shown here is derived from an EMBL/GenBank/DDBJ whole genome shotgun (WGS) entry which is preliminary data.</text>
</comment>
<dbReference type="Proteomes" id="UP001175227">
    <property type="component" value="Unassembled WGS sequence"/>
</dbReference>
<feature type="transmembrane region" description="Helical" evidence="2">
    <location>
        <begin position="655"/>
        <end position="675"/>
    </location>
</feature>
<evidence type="ECO:0000256" key="2">
    <source>
        <dbReference type="SAM" id="Phobius"/>
    </source>
</evidence>
<evidence type="ECO:0000313" key="3">
    <source>
        <dbReference type="EMBL" id="KAK0489407.1"/>
    </source>
</evidence>
<evidence type="ECO:0008006" key="5">
    <source>
        <dbReference type="Google" id="ProtNLM"/>
    </source>
</evidence>
<gene>
    <name evidence="3" type="ORF">IW261DRAFT_1414756</name>
</gene>
<keyword evidence="2" id="KW-0472">Membrane</keyword>
<dbReference type="AlphaFoldDB" id="A0AA39PRX6"/>
<dbReference type="InterPro" id="IPR036047">
    <property type="entry name" value="F-box-like_dom_sf"/>
</dbReference>
<name>A0AA39PRX6_9AGAR</name>
<evidence type="ECO:0000256" key="1">
    <source>
        <dbReference type="SAM" id="MobiDB-lite"/>
    </source>
</evidence>